<dbReference type="EMBL" id="BKCJ011804478">
    <property type="protein sequence ID" value="GFD54312.1"/>
    <property type="molecule type" value="Genomic_DNA"/>
</dbReference>
<reference evidence="1" key="1">
    <citation type="journal article" date="2019" name="Sci. Rep.">
        <title>Draft genome of Tanacetum cinerariifolium, the natural source of mosquito coil.</title>
        <authorList>
            <person name="Yamashiro T."/>
            <person name="Shiraishi A."/>
            <person name="Satake H."/>
            <person name="Nakayama K."/>
        </authorList>
    </citation>
    <scope>NUCLEOTIDE SEQUENCE</scope>
</reference>
<dbReference type="AlphaFoldDB" id="A0A699X2L3"/>
<sequence>RHKRFIVGELLVPPAIKGRKLGADVHLIHGRVKLHPRKAGGKVVAIIGKELGKLQVLKITQPVGHAKVAKVHDGHDVAPLQVAEGFVGKAPVVLAHPE</sequence>
<proteinExistence type="predicted"/>
<protein>
    <submittedName>
        <fullName evidence="1">Uncharacterized protein</fullName>
    </submittedName>
</protein>
<feature type="non-terminal residue" evidence="1">
    <location>
        <position position="1"/>
    </location>
</feature>
<organism evidence="1">
    <name type="scientific">Tanacetum cinerariifolium</name>
    <name type="common">Dalmatian daisy</name>
    <name type="synonym">Chrysanthemum cinerariifolium</name>
    <dbReference type="NCBI Taxonomy" id="118510"/>
    <lineage>
        <taxon>Eukaryota</taxon>
        <taxon>Viridiplantae</taxon>
        <taxon>Streptophyta</taxon>
        <taxon>Embryophyta</taxon>
        <taxon>Tracheophyta</taxon>
        <taxon>Spermatophyta</taxon>
        <taxon>Magnoliopsida</taxon>
        <taxon>eudicotyledons</taxon>
        <taxon>Gunneridae</taxon>
        <taxon>Pentapetalae</taxon>
        <taxon>asterids</taxon>
        <taxon>campanulids</taxon>
        <taxon>Asterales</taxon>
        <taxon>Asteraceae</taxon>
        <taxon>Asteroideae</taxon>
        <taxon>Anthemideae</taxon>
        <taxon>Anthemidinae</taxon>
        <taxon>Tanacetum</taxon>
    </lineage>
</organism>
<gene>
    <name evidence="1" type="ORF">Tci_926281</name>
</gene>
<accession>A0A699X2L3</accession>
<evidence type="ECO:0000313" key="1">
    <source>
        <dbReference type="EMBL" id="GFD54312.1"/>
    </source>
</evidence>
<comment type="caution">
    <text evidence="1">The sequence shown here is derived from an EMBL/GenBank/DDBJ whole genome shotgun (WGS) entry which is preliminary data.</text>
</comment>
<name>A0A699X2L3_TANCI</name>
<feature type="non-terminal residue" evidence="1">
    <location>
        <position position="98"/>
    </location>
</feature>